<evidence type="ECO:0000313" key="5">
    <source>
        <dbReference type="RefSeq" id="XP_060040642.1"/>
    </source>
</evidence>
<evidence type="ECO:0000313" key="4">
    <source>
        <dbReference type="RefSeq" id="XP_060040641.1"/>
    </source>
</evidence>
<evidence type="ECO:0000313" key="3">
    <source>
        <dbReference type="Proteomes" id="UP001652624"/>
    </source>
</evidence>
<feature type="domain" description="KRAB" evidence="2">
    <location>
        <begin position="38"/>
        <end position="109"/>
    </location>
</feature>
<evidence type="ECO:0000259" key="2">
    <source>
        <dbReference type="PROSITE" id="PS50805"/>
    </source>
</evidence>
<dbReference type="RefSeq" id="XP_060040643.1">
    <property type="nucleotide sequence ID" value="XM_060184660.1"/>
</dbReference>
<dbReference type="Pfam" id="PF01352">
    <property type="entry name" value="KRAB"/>
    <property type="match status" value="1"/>
</dbReference>
<dbReference type="RefSeq" id="XP_060040642.1">
    <property type="nucleotide sequence ID" value="XM_060184659.1"/>
</dbReference>
<dbReference type="RefSeq" id="XP_060040641.1">
    <property type="nucleotide sequence ID" value="XM_060184658.1"/>
</dbReference>
<dbReference type="PANTHER" id="PTHR23232">
    <property type="entry name" value="KRAB DOMAIN C2H2 ZINC FINGER"/>
    <property type="match status" value="1"/>
</dbReference>
<dbReference type="InterPro" id="IPR036051">
    <property type="entry name" value="KRAB_dom_sf"/>
</dbReference>
<feature type="region of interest" description="Disordered" evidence="1">
    <location>
        <begin position="110"/>
        <end position="165"/>
    </location>
</feature>
<dbReference type="PROSITE" id="PS50805">
    <property type="entry name" value="KRAB"/>
    <property type="match status" value="1"/>
</dbReference>
<dbReference type="SUPFAM" id="SSF109640">
    <property type="entry name" value="KRAB domain (Kruppel-associated box)"/>
    <property type="match status" value="1"/>
</dbReference>
<gene>
    <name evidence="4 5 6" type="primary">LOC103127272</name>
</gene>
<dbReference type="GeneID" id="103127272"/>
<dbReference type="CDD" id="cd07765">
    <property type="entry name" value="KRAB_A-box"/>
    <property type="match status" value="1"/>
</dbReference>
<protein>
    <submittedName>
        <fullName evidence="4 5">Zinc finger protein 350-like isoform X9</fullName>
    </submittedName>
</protein>
<sequence>MGCASRNFFGQSSVDGHLGCFYSLAVVNNAAVNTGGPLSFEDVAVDFSREEWQLLTPSQKALYRDTMLETHSNLVSVGGGAAEPGSLLCLEQGEPLWTLEGAAQSQSCASSNLPDTFSERRTRAQESVLSAWPELADPRFQAAPETDRDRDSTSWSSWSLKRRRR</sequence>
<evidence type="ECO:0000256" key="1">
    <source>
        <dbReference type="SAM" id="MobiDB-lite"/>
    </source>
</evidence>
<keyword evidence="3" id="KW-1185">Reference proteome</keyword>
<evidence type="ECO:0000313" key="6">
    <source>
        <dbReference type="RefSeq" id="XP_060040643.1"/>
    </source>
</evidence>
<dbReference type="Gene3D" id="6.10.140.140">
    <property type="match status" value="1"/>
</dbReference>
<organism evidence="3 4">
    <name type="scientific">Erinaceus europaeus</name>
    <name type="common">Western European hedgehog</name>
    <dbReference type="NCBI Taxonomy" id="9365"/>
    <lineage>
        <taxon>Eukaryota</taxon>
        <taxon>Metazoa</taxon>
        <taxon>Chordata</taxon>
        <taxon>Craniata</taxon>
        <taxon>Vertebrata</taxon>
        <taxon>Euteleostomi</taxon>
        <taxon>Mammalia</taxon>
        <taxon>Eutheria</taxon>
        <taxon>Laurasiatheria</taxon>
        <taxon>Eulipotyphla</taxon>
        <taxon>Erinaceidae</taxon>
        <taxon>Erinaceinae</taxon>
        <taxon>Erinaceus</taxon>
    </lineage>
</organism>
<name>A0ABM3WVP1_ERIEU</name>
<dbReference type="Proteomes" id="UP001652624">
    <property type="component" value="Unplaced"/>
</dbReference>
<dbReference type="SMART" id="SM00349">
    <property type="entry name" value="KRAB"/>
    <property type="match status" value="1"/>
</dbReference>
<dbReference type="PANTHER" id="PTHR23232:SF161">
    <property type="entry name" value="KRAB DOMAIN-CONTAINING PROTEIN"/>
    <property type="match status" value="1"/>
</dbReference>
<accession>A0ABM3WVP1</accession>
<proteinExistence type="predicted"/>
<dbReference type="InterPro" id="IPR050169">
    <property type="entry name" value="Krueppel_C2H2_ZnF"/>
</dbReference>
<dbReference type="InterPro" id="IPR001909">
    <property type="entry name" value="KRAB"/>
</dbReference>
<reference evidence="4 5" key="1">
    <citation type="submission" date="2025-05" db="UniProtKB">
        <authorList>
            <consortium name="RefSeq"/>
        </authorList>
    </citation>
    <scope>IDENTIFICATION</scope>
</reference>